<dbReference type="PANTHER" id="PTHR45782">
    <property type="entry name" value="MITOCHONDRIAL RIBOSOME-ASSOCIATED GTPASE 1"/>
    <property type="match status" value="1"/>
</dbReference>
<organism evidence="6 7">
    <name type="scientific">Aplysia californica</name>
    <name type="common">California sea hare</name>
    <dbReference type="NCBI Taxonomy" id="6500"/>
    <lineage>
        <taxon>Eukaryota</taxon>
        <taxon>Metazoa</taxon>
        <taxon>Spiralia</taxon>
        <taxon>Lophotrochozoa</taxon>
        <taxon>Mollusca</taxon>
        <taxon>Gastropoda</taxon>
        <taxon>Heterobranchia</taxon>
        <taxon>Euthyneura</taxon>
        <taxon>Tectipleura</taxon>
        <taxon>Aplysiida</taxon>
        <taxon>Aplysioidea</taxon>
        <taxon>Aplysiidae</taxon>
        <taxon>Aplysia</taxon>
    </lineage>
</organism>
<dbReference type="Gene3D" id="1.10.1580.10">
    <property type="match status" value="1"/>
</dbReference>
<dbReference type="InterPro" id="IPR016478">
    <property type="entry name" value="GTPase_MTG1"/>
</dbReference>
<dbReference type="RefSeq" id="XP_005096875.1">
    <property type="nucleotide sequence ID" value="XM_005096818.3"/>
</dbReference>
<sequence length="327" mass="36895">MASSSKFQHLIGSFRKKFILPGSKVVQWFPGHMQKGLLQIQAKLKSIDCIIEIHDARIPFSGRNLRLRDIINLRPHILLLNKVELTDLCADRKKDILKKLKDQEVDSVFFTNLRKREHVDLLKSEVLPTAMQLIDSHPRYNREGIDEYNILVVGVPNVGKSTFINSLRAIQMKKSGKATTVGAKAGVTKSVLTKIKVNSTPPVFVIDTPGIMPPKVPGLEIGMRLAACSCLPDQLVGQVNIADYILFWLNSRRYFDYVDFFELGAPSDNILDVLAKIAVQNRKIIKIRDMATNKFVFRPNNDVAAQMFFTAFREGNLGKFVLDDDVC</sequence>
<keyword evidence="6" id="KW-1185">Reference proteome</keyword>
<keyword evidence="2 4" id="KW-0342">GTP-binding</keyword>
<evidence type="ECO:0000313" key="6">
    <source>
        <dbReference type="Proteomes" id="UP000694888"/>
    </source>
</evidence>
<protein>
    <recommendedName>
        <fullName evidence="4">Mitochondrial GTPase 1</fullName>
    </recommendedName>
</protein>
<dbReference type="PANTHER" id="PTHR45782:SF4">
    <property type="entry name" value="MITOCHONDRIAL RIBOSOME-ASSOCIATED GTPASE 1"/>
    <property type="match status" value="1"/>
</dbReference>
<evidence type="ECO:0000256" key="4">
    <source>
        <dbReference type="PIRNR" id="PIRNR006230"/>
    </source>
</evidence>
<dbReference type="CDD" id="cd01856">
    <property type="entry name" value="YlqF"/>
    <property type="match status" value="1"/>
</dbReference>
<dbReference type="InterPro" id="IPR027417">
    <property type="entry name" value="P-loop_NTPase"/>
</dbReference>
<comment type="similarity">
    <text evidence="4">Belongs to the TRAFAC class YlqF/YawG GTPase family. MTG1 subfamily.</text>
</comment>
<dbReference type="InterPro" id="IPR023179">
    <property type="entry name" value="GTP-bd_ortho_bundle_sf"/>
</dbReference>
<evidence type="ECO:0000256" key="3">
    <source>
        <dbReference type="ARBA" id="ARBA00045284"/>
    </source>
</evidence>
<evidence type="ECO:0000313" key="7">
    <source>
        <dbReference type="RefSeq" id="XP_005096875.1"/>
    </source>
</evidence>
<dbReference type="GeneID" id="101860165"/>
<dbReference type="Pfam" id="PF01926">
    <property type="entry name" value="MMR_HSR1"/>
    <property type="match status" value="1"/>
</dbReference>
<evidence type="ECO:0000256" key="2">
    <source>
        <dbReference type="ARBA" id="ARBA00023134"/>
    </source>
</evidence>
<dbReference type="InterPro" id="IPR030378">
    <property type="entry name" value="G_CP_dom"/>
</dbReference>
<dbReference type="PIRSF" id="PIRSF006230">
    <property type="entry name" value="MG442"/>
    <property type="match status" value="1"/>
</dbReference>
<reference evidence="7" key="1">
    <citation type="submission" date="2025-08" db="UniProtKB">
        <authorList>
            <consortium name="RefSeq"/>
        </authorList>
    </citation>
    <scope>IDENTIFICATION</scope>
</reference>
<feature type="domain" description="CP-type G" evidence="5">
    <location>
        <begin position="35"/>
        <end position="214"/>
    </location>
</feature>
<gene>
    <name evidence="7" type="primary">LOC101860165</name>
</gene>
<dbReference type="Proteomes" id="UP000694888">
    <property type="component" value="Unplaced"/>
</dbReference>
<dbReference type="InterPro" id="IPR006073">
    <property type="entry name" value="GTP-bd"/>
</dbReference>
<dbReference type="PRINTS" id="PR00326">
    <property type="entry name" value="GTP1OBG"/>
</dbReference>
<name>A0ABM0JM31_APLCA</name>
<dbReference type="Gene3D" id="3.40.50.300">
    <property type="entry name" value="P-loop containing nucleotide triphosphate hydrolases"/>
    <property type="match status" value="1"/>
</dbReference>
<keyword evidence="1 4" id="KW-0547">Nucleotide-binding</keyword>
<evidence type="ECO:0000259" key="5">
    <source>
        <dbReference type="PROSITE" id="PS51721"/>
    </source>
</evidence>
<keyword evidence="4" id="KW-0496">Mitochondrion</keyword>
<dbReference type="SUPFAM" id="SSF52540">
    <property type="entry name" value="P-loop containing nucleoside triphosphate hydrolases"/>
    <property type="match status" value="1"/>
</dbReference>
<comment type="function">
    <text evidence="3 4">Plays a role in the regulation of the mitochondrial ribosome assembly and of translational activity. Displays mitochondrial GTPase activity.</text>
</comment>
<proteinExistence type="inferred from homology"/>
<evidence type="ECO:0000256" key="1">
    <source>
        <dbReference type="ARBA" id="ARBA00022741"/>
    </source>
</evidence>
<comment type="subcellular location">
    <subcellularLocation>
        <location evidence="4">Mitochondrion inner membrane</location>
        <topology evidence="4">Peripheral membrane protein</topology>
    </subcellularLocation>
</comment>
<accession>A0ABM0JM31</accession>
<dbReference type="PROSITE" id="PS51721">
    <property type="entry name" value="G_CP"/>
    <property type="match status" value="1"/>
</dbReference>